<dbReference type="Gene3D" id="3.90.70.80">
    <property type="match status" value="1"/>
</dbReference>
<dbReference type="SUPFAM" id="SSF54001">
    <property type="entry name" value="Cysteine proteinases"/>
    <property type="match status" value="1"/>
</dbReference>
<dbReference type="GO" id="GO:0005634">
    <property type="term" value="C:nucleus"/>
    <property type="evidence" value="ECO:0007669"/>
    <property type="project" value="TreeGrafter"/>
</dbReference>
<dbReference type="PANTHER" id="PTHR13312:SF0">
    <property type="entry name" value="UBIQUITIN THIOESTERASE OTU1"/>
    <property type="match status" value="1"/>
</dbReference>
<organism evidence="5 6">
    <name type="scientific">Entamoeba histolytica</name>
    <dbReference type="NCBI Taxonomy" id="5759"/>
    <lineage>
        <taxon>Eukaryota</taxon>
        <taxon>Amoebozoa</taxon>
        <taxon>Evosea</taxon>
        <taxon>Archamoebae</taxon>
        <taxon>Mastigamoebida</taxon>
        <taxon>Entamoebidae</taxon>
        <taxon>Entamoeba</taxon>
    </lineage>
</organism>
<name>A0A5K1V4P4_ENTHI</name>
<evidence type="ECO:0000313" key="6">
    <source>
        <dbReference type="Proteomes" id="UP000078387"/>
    </source>
</evidence>
<sequence>MKLMIQDGNKKVKIEVEEDCTVGELKCIIASEFSIEPDLIGITVLNKEINVFDDELVINVGIKNMTMIRISHLDQEEKKVKQGTSKGGYIVKIDRLKWVPIRRKMAADNSCLFHCLEYLFYNKSRNDPYHIRQEVSEIVQLYPQKFTTDYLGQPNSLYYQNILNPKIWGSNVEISIYSFLKECQIIVFDFENKVDITYGDKSLNRCCFIIFTGNHFDVLCLSHSLNSPENEDMVLFNNEDEEVKKKMKNYILSEYPKFHFTF</sequence>
<dbReference type="GO" id="GO:0036503">
    <property type="term" value="P:ERAD pathway"/>
    <property type="evidence" value="ECO:0007669"/>
    <property type="project" value="TreeGrafter"/>
</dbReference>
<dbReference type="InterPro" id="IPR003323">
    <property type="entry name" value="OTU_dom"/>
</dbReference>
<evidence type="ECO:0000256" key="2">
    <source>
        <dbReference type="ARBA" id="ARBA00022801"/>
    </source>
</evidence>
<comment type="caution">
    <text evidence="5">The sequence shown here is derived from an EMBL/GenBank/DDBJ whole genome shotgun (WGS) entry which is preliminary data.</text>
</comment>
<dbReference type="VEuPathDB" id="AmoebaDB:EHI8A_116760"/>
<comment type="catalytic activity">
    <reaction evidence="1 3">
        <text>Thiol-dependent hydrolysis of ester, thioester, amide, peptide and isopeptide bonds formed by the C-terminal Gly of ubiquitin (a 76-residue protein attached to proteins as an intracellular targeting signal).</text>
        <dbReference type="EC" id="3.4.19.12"/>
    </reaction>
</comment>
<dbReference type="GO" id="GO:0005829">
    <property type="term" value="C:cytosol"/>
    <property type="evidence" value="ECO:0007669"/>
    <property type="project" value="TreeGrafter"/>
</dbReference>
<evidence type="ECO:0000256" key="1">
    <source>
        <dbReference type="ARBA" id="ARBA00000707"/>
    </source>
</evidence>
<dbReference type="GO" id="GO:0004843">
    <property type="term" value="F:cysteine-type deubiquitinase activity"/>
    <property type="evidence" value="ECO:0007669"/>
    <property type="project" value="UniProtKB-UniRule"/>
</dbReference>
<feature type="domain" description="OTU" evidence="4">
    <location>
        <begin position="100"/>
        <end position="222"/>
    </location>
</feature>
<protein>
    <recommendedName>
        <fullName evidence="3">Ubiquitin thioesterase OTU</fullName>
        <ecNumber evidence="3">3.4.19.12</ecNumber>
    </recommendedName>
</protein>
<dbReference type="VEuPathDB" id="AmoebaDB:KM1_189750"/>
<proteinExistence type="predicted"/>
<comment type="function">
    <text evidence="3">Hydrolase that can remove conjugated ubiquitin from proteins and may therefore play an important regulatory role at the level of protein turnover by preventing degradation.</text>
</comment>
<keyword evidence="5" id="KW-0645">Protease</keyword>
<dbReference type="VEuPathDB" id="AmoebaDB:EHI5A_160150"/>
<comment type="subcellular location">
    <subcellularLocation>
        <location evidence="3">Cytoplasm</location>
    </subcellularLocation>
</comment>
<keyword evidence="3" id="KW-0963">Cytoplasm</keyword>
<dbReference type="Proteomes" id="UP000078387">
    <property type="component" value="Unassembled WGS sequence"/>
</dbReference>
<dbReference type="VEuPathDB" id="AmoebaDB:EHI_064430"/>
<keyword evidence="2 3" id="KW-0378">Hydrolase</keyword>
<dbReference type="GO" id="GO:0030968">
    <property type="term" value="P:endoplasmic reticulum unfolded protein response"/>
    <property type="evidence" value="ECO:0007669"/>
    <property type="project" value="TreeGrafter"/>
</dbReference>
<dbReference type="FunFam" id="3.90.70.80:FF:000031">
    <property type="entry name" value="OTU family cysteine protease"/>
    <property type="match status" value="1"/>
</dbReference>
<dbReference type="InterPro" id="IPR029071">
    <property type="entry name" value="Ubiquitin-like_domsf"/>
</dbReference>
<dbReference type="EMBL" id="BDEQ01000001">
    <property type="protein sequence ID" value="GAT94591.1"/>
    <property type="molecule type" value="Genomic_DNA"/>
</dbReference>
<evidence type="ECO:0000313" key="5">
    <source>
        <dbReference type="EMBL" id="GAT94591.1"/>
    </source>
</evidence>
<keyword evidence="3" id="KW-0788">Thiol protease</keyword>
<evidence type="ECO:0000259" key="4">
    <source>
        <dbReference type="PROSITE" id="PS50802"/>
    </source>
</evidence>
<dbReference type="PROSITE" id="PS50802">
    <property type="entry name" value="OTU"/>
    <property type="match status" value="1"/>
</dbReference>
<dbReference type="AlphaFoldDB" id="A0A5K1V4P4"/>
<dbReference type="InterPro" id="IPR038765">
    <property type="entry name" value="Papain-like_cys_pep_sf"/>
</dbReference>
<dbReference type="GO" id="GO:0016579">
    <property type="term" value="P:protein deubiquitination"/>
    <property type="evidence" value="ECO:0007669"/>
    <property type="project" value="TreeGrafter"/>
</dbReference>
<dbReference type="EC" id="3.4.19.12" evidence="3"/>
<keyword evidence="3" id="KW-0833">Ubl conjugation pathway</keyword>
<dbReference type="OMA" id="TMIRITH"/>
<evidence type="ECO:0000256" key="3">
    <source>
        <dbReference type="RuleBase" id="RU367104"/>
    </source>
</evidence>
<gene>
    <name evidence="5" type="ORF">CL6EHI_064430</name>
</gene>
<dbReference type="CDD" id="cd17039">
    <property type="entry name" value="Ubl_ubiquitin_like"/>
    <property type="match status" value="1"/>
</dbReference>
<reference evidence="5 6" key="1">
    <citation type="submission" date="2016-05" db="EMBL/GenBank/DDBJ databases">
        <title>First whole genome sequencing of Entamoeba histolytica HM1:IMSS-clone-6.</title>
        <authorList>
            <person name="Mukherjee Avik.K."/>
            <person name="Izumyama S."/>
            <person name="Nakada-Tsukui K."/>
            <person name="Nozaki T."/>
        </authorList>
    </citation>
    <scope>NUCLEOTIDE SEQUENCE [LARGE SCALE GENOMIC DNA]</scope>
    <source>
        <strain evidence="5 6">HM1:IMSS clone 6</strain>
    </source>
</reference>
<dbReference type="VEuPathDB" id="AmoebaDB:EHI7A_107890"/>
<dbReference type="SUPFAM" id="SSF54236">
    <property type="entry name" value="Ubiquitin-like"/>
    <property type="match status" value="1"/>
</dbReference>
<dbReference type="PANTHER" id="PTHR13312">
    <property type="entry name" value="HIV-INDUCED PROTEIN-7-LIKE PROTEASE"/>
    <property type="match status" value="1"/>
</dbReference>
<accession>A0A5K1V4P4</accession>